<feature type="compositionally biased region" description="Basic and acidic residues" evidence="1">
    <location>
        <begin position="54"/>
        <end position="86"/>
    </location>
</feature>
<dbReference type="EMBL" id="CAKMRJ010000113">
    <property type="protein sequence ID" value="CAH1418256.1"/>
    <property type="molecule type" value="Genomic_DNA"/>
</dbReference>
<dbReference type="Proteomes" id="UP001157418">
    <property type="component" value="Unassembled WGS sequence"/>
</dbReference>
<name>A0AAU9LY73_9ASTR</name>
<keyword evidence="3" id="KW-1185">Reference proteome</keyword>
<evidence type="ECO:0000313" key="2">
    <source>
        <dbReference type="EMBL" id="CAH1418256.1"/>
    </source>
</evidence>
<evidence type="ECO:0000313" key="3">
    <source>
        <dbReference type="Proteomes" id="UP001157418"/>
    </source>
</evidence>
<feature type="region of interest" description="Disordered" evidence="1">
    <location>
        <begin position="45"/>
        <end position="98"/>
    </location>
</feature>
<evidence type="ECO:0000256" key="1">
    <source>
        <dbReference type="SAM" id="MobiDB-lite"/>
    </source>
</evidence>
<organism evidence="2 3">
    <name type="scientific">Lactuca virosa</name>
    <dbReference type="NCBI Taxonomy" id="75947"/>
    <lineage>
        <taxon>Eukaryota</taxon>
        <taxon>Viridiplantae</taxon>
        <taxon>Streptophyta</taxon>
        <taxon>Embryophyta</taxon>
        <taxon>Tracheophyta</taxon>
        <taxon>Spermatophyta</taxon>
        <taxon>Magnoliopsida</taxon>
        <taxon>eudicotyledons</taxon>
        <taxon>Gunneridae</taxon>
        <taxon>Pentapetalae</taxon>
        <taxon>asterids</taxon>
        <taxon>campanulids</taxon>
        <taxon>Asterales</taxon>
        <taxon>Asteraceae</taxon>
        <taxon>Cichorioideae</taxon>
        <taxon>Cichorieae</taxon>
        <taxon>Lactucinae</taxon>
        <taxon>Lactuca</taxon>
    </lineage>
</organism>
<reference evidence="2 3" key="1">
    <citation type="submission" date="2022-01" db="EMBL/GenBank/DDBJ databases">
        <authorList>
            <person name="Xiong W."/>
            <person name="Schranz E."/>
        </authorList>
    </citation>
    <scope>NUCLEOTIDE SEQUENCE [LARGE SCALE GENOMIC DNA]</scope>
</reference>
<dbReference type="AlphaFoldDB" id="A0AAU9LY73"/>
<comment type="caution">
    <text evidence="2">The sequence shown here is derived from an EMBL/GenBank/DDBJ whole genome shotgun (WGS) entry which is preliminary data.</text>
</comment>
<sequence>MFMEHKELEEKLEKKEKHLKPLMSMPMIFEVFAFTRPPDQVTKIVEEKEEEYDEPHFKKKNSERDKTKAKDMGMRKEPKRKNKEDVNPTIQESSRKTFNRLVAYKRTRLKMTENG</sequence>
<proteinExistence type="predicted"/>
<gene>
    <name evidence="2" type="ORF">LVIROSA_LOCUS5862</name>
</gene>
<protein>
    <submittedName>
        <fullName evidence="2">Uncharacterized protein</fullName>
    </submittedName>
</protein>
<accession>A0AAU9LY73</accession>